<proteinExistence type="predicted"/>
<evidence type="ECO:0000313" key="4">
    <source>
        <dbReference type="Proteomes" id="UP000053558"/>
    </source>
</evidence>
<dbReference type="RefSeq" id="XP_007768474.1">
    <property type="nucleotide sequence ID" value="XM_007770284.1"/>
</dbReference>
<dbReference type="Proteomes" id="UP000053558">
    <property type="component" value="Unassembled WGS sequence"/>
</dbReference>
<dbReference type="GeneID" id="19200986"/>
<dbReference type="KEGG" id="cput:CONPUDRAFT_137143"/>
<organism evidence="3 4">
    <name type="scientific">Coniophora puteana (strain RWD-64-598)</name>
    <name type="common">Brown rot fungus</name>
    <dbReference type="NCBI Taxonomy" id="741705"/>
    <lineage>
        <taxon>Eukaryota</taxon>
        <taxon>Fungi</taxon>
        <taxon>Dikarya</taxon>
        <taxon>Basidiomycota</taxon>
        <taxon>Agaricomycotina</taxon>
        <taxon>Agaricomycetes</taxon>
        <taxon>Agaricomycetidae</taxon>
        <taxon>Boletales</taxon>
        <taxon>Coniophorineae</taxon>
        <taxon>Coniophoraceae</taxon>
        <taxon>Coniophora</taxon>
    </lineage>
</organism>
<comment type="caution">
    <text evidence="3">The sequence shown here is derived from an EMBL/GenBank/DDBJ whole genome shotgun (WGS) entry which is preliminary data.</text>
</comment>
<dbReference type="EMBL" id="JH711578">
    <property type="protein sequence ID" value="EIW81039.1"/>
    <property type="molecule type" value="Genomic_DNA"/>
</dbReference>
<dbReference type="OMA" id="RIFETHW"/>
<accession>A0A5M3MPD3</accession>
<evidence type="ECO:0000259" key="2">
    <source>
        <dbReference type="Pfam" id="PF20231"/>
    </source>
</evidence>
<protein>
    <recommendedName>
        <fullName evidence="2">DUF6589 domain-containing protein</fullName>
    </recommendedName>
</protein>
<evidence type="ECO:0000256" key="1">
    <source>
        <dbReference type="SAM" id="MobiDB-lite"/>
    </source>
</evidence>
<dbReference type="AlphaFoldDB" id="A0A5M3MPD3"/>
<dbReference type="InterPro" id="IPR046496">
    <property type="entry name" value="DUF6589"/>
</dbReference>
<sequence>MSKTSGGILQHQQKKQKPTKRTWQDTIDDILAILNTDNMTLGEMEHHLFRAETSHPPFKRSESHKQYISKFLRGHAKIGVGQIVKLWMGNPFGKDSSMPMYSLETPYQQILPAHAALMAFAAQNVEEELIREATKATDKTSSLRVKNLARTSGNQIGSSSGTDCEKLSWSGMGSTTMSDISDTVRQRQPLMYKLCLSVATPKARKRNGVMVVRSKRPAELITLSSITALDFSRSWHSQKHQLTSSIYDFALGVPHDLFTHNSRKGTGVAYSTVYRSLLELSAQEAVAAKCAGRDLESVGVLTLDNVQHHHKHDVRYSSMGMTDQMVIGVAGTYAQLHGIDVKALNLEDKAERQAKSERRTVNTNQLLDFVNHAHVDNVFATHWILLLVNEVPQLHHLKDRVSEIFRTRCAIKPLPAKANKVYPLAPVSKNETVTTELKDTFVDMLAQLGQLPEDFDERLLFTCGDGLTYDKTLQLQKYLQDHDTPFEKLEILQPLLALWHTLWTDLSRLVEHHWGDKNNNDPSTLGHNAAKIGRPTPSDLKKVDFYPGMNLVTTVLKARTLDCWGHILGIGNQDLFRHFEELEKKDELPTFEDLEALAQKLHHTYSSTRGLQRACRDVNANQEWANTVPEGSPVQQPADSKSDFAGDMALARSIAFIRDALVCYEASYAAAEGDVGRVYEMLKLMLFTFAGSSHSKYVNYLLESIVSAELESSPELHDAMLTAMLVNLTGQPGHFMGLDFMQEYFNRLLQTVVQRKGQEYGDTFVRDVVSRNLYHFSRLKAEFATTVALYLGVHRS</sequence>
<feature type="domain" description="DUF6589" evidence="2">
    <location>
        <begin position="357"/>
        <end position="787"/>
    </location>
</feature>
<reference evidence="4" key="1">
    <citation type="journal article" date="2012" name="Science">
        <title>The Paleozoic origin of enzymatic lignin decomposition reconstructed from 31 fungal genomes.</title>
        <authorList>
            <person name="Floudas D."/>
            <person name="Binder M."/>
            <person name="Riley R."/>
            <person name="Barry K."/>
            <person name="Blanchette R.A."/>
            <person name="Henrissat B."/>
            <person name="Martinez A.T."/>
            <person name="Otillar R."/>
            <person name="Spatafora J.W."/>
            <person name="Yadav J.S."/>
            <person name="Aerts A."/>
            <person name="Benoit I."/>
            <person name="Boyd A."/>
            <person name="Carlson A."/>
            <person name="Copeland A."/>
            <person name="Coutinho P.M."/>
            <person name="de Vries R.P."/>
            <person name="Ferreira P."/>
            <person name="Findley K."/>
            <person name="Foster B."/>
            <person name="Gaskell J."/>
            <person name="Glotzer D."/>
            <person name="Gorecki P."/>
            <person name="Heitman J."/>
            <person name="Hesse C."/>
            <person name="Hori C."/>
            <person name="Igarashi K."/>
            <person name="Jurgens J.A."/>
            <person name="Kallen N."/>
            <person name="Kersten P."/>
            <person name="Kohler A."/>
            <person name="Kuees U."/>
            <person name="Kumar T.K.A."/>
            <person name="Kuo A."/>
            <person name="LaButti K."/>
            <person name="Larrondo L.F."/>
            <person name="Lindquist E."/>
            <person name="Ling A."/>
            <person name="Lombard V."/>
            <person name="Lucas S."/>
            <person name="Lundell T."/>
            <person name="Martin R."/>
            <person name="McLaughlin D.J."/>
            <person name="Morgenstern I."/>
            <person name="Morin E."/>
            <person name="Murat C."/>
            <person name="Nagy L.G."/>
            <person name="Nolan M."/>
            <person name="Ohm R.A."/>
            <person name="Patyshakuliyeva A."/>
            <person name="Rokas A."/>
            <person name="Ruiz-Duenas F.J."/>
            <person name="Sabat G."/>
            <person name="Salamov A."/>
            <person name="Samejima M."/>
            <person name="Schmutz J."/>
            <person name="Slot J.C."/>
            <person name="St John F."/>
            <person name="Stenlid J."/>
            <person name="Sun H."/>
            <person name="Sun S."/>
            <person name="Syed K."/>
            <person name="Tsang A."/>
            <person name="Wiebenga A."/>
            <person name="Young D."/>
            <person name="Pisabarro A."/>
            <person name="Eastwood D.C."/>
            <person name="Martin F."/>
            <person name="Cullen D."/>
            <person name="Grigoriev I.V."/>
            <person name="Hibbett D.S."/>
        </authorList>
    </citation>
    <scope>NUCLEOTIDE SEQUENCE [LARGE SCALE GENOMIC DNA]</scope>
    <source>
        <strain evidence="4">RWD-64-598 SS2</strain>
    </source>
</reference>
<dbReference type="OrthoDB" id="3256296at2759"/>
<name>A0A5M3MPD3_CONPW</name>
<gene>
    <name evidence="3" type="ORF">CONPUDRAFT_137143</name>
</gene>
<feature type="region of interest" description="Disordered" evidence="1">
    <location>
        <begin position="1"/>
        <end position="22"/>
    </location>
</feature>
<feature type="compositionally biased region" description="Polar residues" evidence="1">
    <location>
        <begin position="1"/>
        <end position="11"/>
    </location>
</feature>
<evidence type="ECO:0000313" key="3">
    <source>
        <dbReference type="EMBL" id="EIW81039.1"/>
    </source>
</evidence>
<keyword evidence="4" id="KW-1185">Reference proteome</keyword>
<dbReference type="Pfam" id="PF20231">
    <property type="entry name" value="DUF6589"/>
    <property type="match status" value="1"/>
</dbReference>